<reference evidence="1 2" key="1">
    <citation type="submission" date="2021-01" db="EMBL/GenBank/DDBJ databases">
        <title>Chromosome-level genome assembly of a human fungal pathogen reveals clustering of transcriptionally co-regulated genes.</title>
        <authorList>
            <person name="Voorhies M."/>
            <person name="Cohen S."/>
            <person name="Shea T.P."/>
            <person name="Petrus S."/>
            <person name="Munoz J.F."/>
            <person name="Poplawski S."/>
            <person name="Goldman W.E."/>
            <person name="Michael T."/>
            <person name="Cuomo C.A."/>
            <person name="Sil A."/>
            <person name="Beyhan S."/>
        </authorList>
    </citation>
    <scope>NUCLEOTIDE SEQUENCE [LARGE SCALE GENOMIC DNA]</scope>
    <source>
        <strain evidence="1 2">G184AR</strain>
    </source>
</reference>
<accession>A0A8H7YPR3</accession>
<dbReference type="VEuPathDB" id="FungiDB:I7I52_04692"/>
<dbReference type="AlphaFoldDB" id="A0A8H7YPR3"/>
<proteinExistence type="predicted"/>
<sequence length="66" mass="7571">MRCFFSYLVSGVLVSSHTARCNTPGLLMILLRKTSPAYQPSIYGEGFHIFKDHDEYDLKEFIECHG</sequence>
<gene>
    <name evidence="1" type="ORF">I7I52_04692</name>
</gene>
<dbReference type="Proteomes" id="UP000670092">
    <property type="component" value="Unassembled WGS sequence"/>
</dbReference>
<name>A0A8H7YPR3_AJECA</name>
<comment type="caution">
    <text evidence="1">The sequence shown here is derived from an EMBL/GenBank/DDBJ whole genome shotgun (WGS) entry which is preliminary data.</text>
</comment>
<organism evidence="1 2">
    <name type="scientific">Ajellomyces capsulatus</name>
    <name type="common">Darling's disease fungus</name>
    <name type="synonym">Histoplasma capsulatum</name>
    <dbReference type="NCBI Taxonomy" id="5037"/>
    <lineage>
        <taxon>Eukaryota</taxon>
        <taxon>Fungi</taxon>
        <taxon>Dikarya</taxon>
        <taxon>Ascomycota</taxon>
        <taxon>Pezizomycotina</taxon>
        <taxon>Eurotiomycetes</taxon>
        <taxon>Eurotiomycetidae</taxon>
        <taxon>Onygenales</taxon>
        <taxon>Ajellomycetaceae</taxon>
        <taxon>Histoplasma</taxon>
    </lineage>
</organism>
<evidence type="ECO:0000313" key="2">
    <source>
        <dbReference type="Proteomes" id="UP000670092"/>
    </source>
</evidence>
<evidence type="ECO:0000313" key="1">
    <source>
        <dbReference type="EMBL" id="KAG5293399.1"/>
    </source>
</evidence>
<protein>
    <submittedName>
        <fullName evidence="1">Uncharacterized protein</fullName>
    </submittedName>
</protein>
<dbReference type="EMBL" id="JAEVHI010000004">
    <property type="protein sequence ID" value="KAG5293399.1"/>
    <property type="molecule type" value="Genomic_DNA"/>
</dbReference>